<evidence type="ECO:0000256" key="1">
    <source>
        <dbReference type="ARBA" id="ARBA00000085"/>
    </source>
</evidence>
<evidence type="ECO:0000256" key="3">
    <source>
        <dbReference type="ARBA" id="ARBA00022553"/>
    </source>
</evidence>
<evidence type="ECO:0000259" key="8">
    <source>
        <dbReference type="PROSITE" id="PS50109"/>
    </source>
</evidence>
<dbReference type="Pfam" id="PF00512">
    <property type="entry name" value="HisKA"/>
    <property type="match status" value="1"/>
</dbReference>
<dbReference type="SUPFAM" id="SSF55874">
    <property type="entry name" value="ATPase domain of HSP90 chaperone/DNA topoisomerase II/histidine kinase"/>
    <property type="match status" value="1"/>
</dbReference>
<evidence type="ECO:0000313" key="9">
    <source>
        <dbReference type="EMBL" id="PSB33623.1"/>
    </source>
</evidence>
<dbReference type="CDD" id="cd00082">
    <property type="entry name" value="HisKA"/>
    <property type="match status" value="1"/>
</dbReference>
<dbReference type="PANTHER" id="PTHR43047:SF72">
    <property type="entry name" value="OSMOSENSING HISTIDINE PROTEIN KINASE SLN1"/>
    <property type="match status" value="1"/>
</dbReference>
<keyword evidence="7" id="KW-0472">Membrane</keyword>
<dbReference type="Proteomes" id="UP000239576">
    <property type="component" value="Unassembled WGS sequence"/>
</dbReference>
<dbReference type="SMART" id="SM00387">
    <property type="entry name" value="HATPase_c"/>
    <property type="match status" value="1"/>
</dbReference>
<dbReference type="InterPro" id="IPR036097">
    <property type="entry name" value="HisK_dim/P_sf"/>
</dbReference>
<evidence type="ECO:0000256" key="6">
    <source>
        <dbReference type="ARBA" id="ARBA00023012"/>
    </source>
</evidence>
<dbReference type="CDD" id="cd00075">
    <property type="entry name" value="HATPase"/>
    <property type="match status" value="1"/>
</dbReference>
<feature type="transmembrane region" description="Helical" evidence="7">
    <location>
        <begin position="279"/>
        <end position="297"/>
    </location>
</feature>
<reference evidence="9 10" key="2">
    <citation type="submission" date="2018-03" db="EMBL/GenBank/DDBJ databases">
        <title>The ancient ancestry and fast evolution of plastids.</title>
        <authorList>
            <person name="Moore K.R."/>
            <person name="Magnabosco C."/>
            <person name="Momper L."/>
            <person name="Gold D.A."/>
            <person name="Bosak T."/>
            <person name="Fournier G.P."/>
        </authorList>
    </citation>
    <scope>NUCLEOTIDE SEQUENCE [LARGE SCALE GENOMIC DNA]</scope>
    <source>
        <strain evidence="9 10">ULC18</strain>
    </source>
</reference>
<dbReference type="InterPro" id="IPR003594">
    <property type="entry name" value="HATPase_dom"/>
</dbReference>
<sequence length="782" mass="86822">MNWRFSRYSWRLLPGSLTTLVCAGLLTVGALQPLEQLAYNVLFRLRGEQSWDDRLVLIAIDDASIKQIGRFPWARGQYVELLHTLTKKDTETPSVVMMDLVLSESSPDDAKLARAIAQSGRVVLAQGRDSTGLPLLPVPALRKAAIATGHIFKQPDPDGMTRQIDLQTKDGVALGLATVKAYSLMFAPVPLPQSLSQPLWVNWPGRAQTLSQHSFIDVIQGRVPSHAWRNKIVLVGVTAVGIDSLVTPFDRNPPASGVFLNAAVINNLLKQNALKPVSFSWSLLMLGLLGPGLSLLLSGRRESLQVLILLGLCFGWGGFSLLLFQLGYWVPVVLPLGLCTLTTIAVVINDRMRLATFLQSQVQQLWNQHHDDLILRLPHLKRDNEANPYQKASLVQSVTRMATLAKQFARAQSAQAAIARNLPIGLLAADLDGWVWFCNPTAADWLQVASGSNLNTCLIPNWMSEAQWQLDLQALQQRRSVASRNYKRGDRWFELKLEPLLYQSERSGRTDTHDESDGFLLLLEEITSKKQVEVALEQQVQELQRVSQLKDDFLSTVSHELRSPMANIKMAIELLKVSRSETSTAQYLKILQTECAREINLINDLLDLQRLEAGAQTYHPETINLNDWLPPIIQSFSERAETQQQSLTVELSQHIPVLVSDQPSLERIVFELVNNACKYTPPEGEIKVGVNWTAQHLELVVDNSGAEIPAAELPHIFKKFYRVPQADPWKRGGTGLGLALVSKLVDYLGGKISVYSGSGHTTFTVQLPLAGQIPAEGVGHEE</sequence>
<dbReference type="InterPro" id="IPR004358">
    <property type="entry name" value="Sig_transdc_His_kin-like_C"/>
</dbReference>
<dbReference type="Gene3D" id="3.30.450.20">
    <property type="entry name" value="PAS domain"/>
    <property type="match status" value="1"/>
</dbReference>
<dbReference type="SMART" id="SM00388">
    <property type="entry name" value="HisKA"/>
    <property type="match status" value="1"/>
</dbReference>
<accession>A0A2T1ELP1</accession>
<dbReference type="InterPro" id="IPR036890">
    <property type="entry name" value="HATPase_C_sf"/>
</dbReference>
<comment type="catalytic activity">
    <reaction evidence="1">
        <text>ATP + protein L-histidine = ADP + protein N-phospho-L-histidine.</text>
        <dbReference type="EC" id="2.7.13.3"/>
    </reaction>
</comment>
<dbReference type="InterPro" id="IPR003661">
    <property type="entry name" value="HisK_dim/P_dom"/>
</dbReference>
<dbReference type="AlphaFoldDB" id="A0A2T1ELP1"/>
<proteinExistence type="predicted"/>
<dbReference type="GO" id="GO:0005886">
    <property type="term" value="C:plasma membrane"/>
    <property type="evidence" value="ECO:0007669"/>
    <property type="project" value="TreeGrafter"/>
</dbReference>
<evidence type="ECO:0000256" key="2">
    <source>
        <dbReference type="ARBA" id="ARBA00012438"/>
    </source>
</evidence>
<gene>
    <name evidence="9" type="ORF">C7B82_03830</name>
</gene>
<evidence type="ECO:0000313" key="10">
    <source>
        <dbReference type="Proteomes" id="UP000239576"/>
    </source>
</evidence>
<keyword evidence="4" id="KW-0808">Transferase</keyword>
<dbReference type="SUPFAM" id="SSF47384">
    <property type="entry name" value="Homodimeric domain of signal transducing histidine kinase"/>
    <property type="match status" value="1"/>
</dbReference>
<keyword evidence="6" id="KW-0902">Two-component regulatory system</keyword>
<dbReference type="GO" id="GO:0000155">
    <property type="term" value="F:phosphorelay sensor kinase activity"/>
    <property type="evidence" value="ECO:0007669"/>
    <property type="project" value="InterPro"/>
</dbReference>
<dbReference type="GO" id="GO:0009927">
    <property type="term" value="F:histidine phosphotransfer kinase activity"/>
    <property type="evidence" value="ECO:0007669"/>
    <property type="project" value="TreeGrafter"/>
</dbReference>
<dbReference type="SMART" id="SM01080">
    <property type="entry name" value="CHASE2"/>
    <property type="match status" value="1"/>
</dbReference>
<dbReference type="InterPro" id="IPR005467">
    <property type="entry name" value="His_kinase_dom"/>
</dbReference>
<evidence type="ECO:0000256" key="7">
    <source>
        <dbReference type="SAM" id="Phobius"/>
    </source>
</evidence>
<dbReference type="SUPFAM" id="SSF55785">
    <property type="entry name" value="PYP-like sensor domain (PAS domain)"/>
    <property type="match status" value="1"/>
</dbReference>
<keyword evidence="10" id="KW-1185">Reference proteome</keyword>
<keyword evidence="7" id="KW-1133">Transmembrane helix</keyword>
<dbReference type="Pfam" id="PF02518">
    <property type="entry name" value="HATPase_c"/>
    <property type="match status" value="1"/>
</dbReference>
<dbReference type="InterPro" id="IPR007890">
    <property type="entry name" value="CHASE2"/>
</dbReference>
<dbReference type="InterPro" id="IPR017181">
    <property type="entry name" value="Sig_transdc_His_kin_CHASE2"/>
</dbReference>
<evidence type="ECO:0000256" key="4">
    <source>
        <dbReference type="ARBA" id="ARBA00022679"/>
    </source>
</evidence>
<dbReference type="PIRSF" id="PIRSF037347">
    <property type="entry name" value="STHK_CHASE2_PAS_prd"/>
    <property type="match status" value="1"/>
</dbReference>
<dbReference type="OrthoDB" id="543957at2"/>
<dbReference type="EMBL" id="PVWK01000017">
    <property type="protein sequence ID" value="PSB33623.1"/>
    <property type="molecule type" value="Genomic_DNA"/>
</dbReference>
<dbReference type="Pfam" id="PF05226">
    <property type="entry name" value="CHASE2"/>
    <property type="match status" value="1"/>
</dbReference>
<feature type="transmembrane region" description="Helical" evidence="7">
    <location>
        <begin position="304"/>
        <end position="322"/>
    </location>
</feature>
<organism evidence="9 10">
    <name type="scientific">Stenomitos frigidus ULC18</name>
    <dbReference type="NCBI Taxonomy" id="2107698"/>
    <lineage>
        <taxon>Bacteria</taxon>
        <taxon>Bacillati</taxon>
        <taxon>Cyanobacteriota</taxon>
        <taxon>Cyanophyceae</taxon>
        <taxon>Leptolyngbyales</taxon>
        <taxon>Leptolyngbyaceae</taxon>
        <taxon>Stenomitos</taxon>
    </lineage>
</organism>
<comment type="caution">
    <text evidence="9">The sequence shown here is derived from an EMBL/GenBank/DDBJ whole genome shotgun (WGS) entry which is preliminary data.</text>
</comment>
<feature type="domain" description="Histidine kinase" evidence="8">
    <location>
        <begin position="556"/>
        <end position="771"/>
    </location>
</feature>
<keyword evidence="5 9" id="KW-0418">Kinase</keyword>
<dbReference type="PANTHER" id="PTHR43047">
    <property type="entry name" value="TWO-COMPONENT HISTIDINE PROTEIN KINASE"/>
    <property type="match status" value="1"/>
</dbReference>
<dbReference type="EC" id="2.7.13.3" evidence="2"/>
<name>A0A2T1ELP1_9CYAN</name>
<dbReference type="RefSeq" id="WP_106254985.1">
    <property type="nucleotide sequence ID" value="NZ_CAWNSW010000080.1"/>
</dbReference>
<reference evidence="10" key="1">
    <citation type="submission" date="2018-02" db="EMBL/GenBank/DDBJ databases">
        <authorList>
            <person name="Moore K."/>
            <person name="Momper L."/>
        </authorList>
    </citation>
    <scope>NUCLEOTIDE SEQUENCE [LARGE SCALE GENOMIC DNA]</scope>
    <source>
        <strain evidence="10">ULC18</strain>
    </source>
</reference>
<keyword evidence="7" id="KW-0812">Transmembrane</keyword>
<protein>
    <recommendedName>
        <fullName evidence="2">histidine kinase</fullName>
        <ecNumber evidence="2">2.7.13.3</ecNumber>
    </recommendedName>
</protein>
<dbReference type="PRINTS" id="PR00344">
    <property type="entry name" value="BCTRLSENSOR"/>
</dbReference>
<keyword evidence="3" id="KW-0597">Phosphoprotein</keyword>
<evidence type="ECO:0000256" key="5">
    <source>
        <dbReference type="ARBA" id="ARBA00022777"/>
    </source>
</evidence>
<dbReference type="Gene3D" id="3.30.565.10">
    <property type="entry name" value="Histidine kinase-like ATPase, C-terminal domain"/>
    <property type="match status" value="1"/>
</dbReference>
<dbReference type="Gene3D" id="1.10.287.130">
    <property type="match status" value="1"/>
</dbReference>
<dbReference type="PROSITE" id="PS50109">
    <property type="entry name" value="HIS_KIN"/>
    <property type="match status" value="1"/>
</dbReference>
<dbReference type="InterPro" id="IPR035965">
    <property type="entry name" value="PAS-like_dom_sf"/>
</dbReference>